<comment type="caution">
    <text evidence="5">The sequence shown here is derived from an EMBL/GenBank/DDBJ whole genome shotgun (WGS) entry which is preliminary data.</text>
</comment>
<reference evidence="5 7" key="1">
    <citation type="submission" date="2014-03" db="EMBL/GenBank/DDBJ databases">
        <authorList>
            <person name="Casaregola S."/>
        </authorList>
    </citation>
    <scope>NUCLEOTIDE SEQUENCE [LARGE SCALE GENOMIC DNA]</scope>
    <source>
        <strain evidence="5 7">CLIB 918</strain>
    </source>
</reference>
<dbReference type="InterPro" id="IPR050700">
    <property type="entry name" value="YIM1/Zinc_Alcohol_DH_Fams"/>
</dbReference>
<accession>A0A0J9X5Z9</accession>
<dbReference type="SUPFAM" id="SSF51735">
    <property type="entry name" value="NAD(P)-binding Rossmann-fold domains"/>
    <property type="match status" value="1"/>
</dbReference>
<evidence type="ECO:0000256" key="3">
    <source>
        <dbReference type="ARBA" id="ARBA00038249"/>
    </source>
</evidence>
<comment type="subcellular location">
    <subcellularLocation>
        <location evidence="1">Lipid droplet</location>
    </subcellularLocation>
</comment>
<dbReference type="Pfam" id="PF08240">
    <property type="entry name" value="ADH_N"/>
    <property type="match status" value="1"/>
</dbReference>
<keyword evidence="7" id="KW-1185">Reference proteome</keyword>
<dbReference type="Proteomes" id="UP000750522">
    <property type="component" value="Unassembled WGS sequence"/>
</dbReference>
<dbReference type="Pfam" id="PF13602">
    <property type="entry name" value="ADH_zinc_N_2"/>
    <property type="match status" value="1"/>
</dbReference>
<evidence type="ECO:0000313" key="7">
    <source>
        <dbReference type="Proteomes" id="UP000242525"/>
    </source>
</evidence>
<dbReference type="STRING" id="1173061.A0A0J9X5Z9"/>
<reference evidence="6" key="2">
    <citation type="journal article" date="2020" name="Front. Microbiol.">
        <title>Phenotypic and Genetic Characterization of the Cheese Ripening Yeast Geotrichum candidum.</title>
        <authorList>
            <person name="Perkins V."/>
            <person name="Vignola S."/>
            <person name="Lessard M.H."/>
            <person name="Plante P.L."/>
            <person name="Corbeil J."/>
            <person name="Dugat-Bony E."/>
            <person name="Frenette M."/>
            <person name="Labrie S."/>
        </authorList>
    </citation>
    <scope>NUCLEOTIDE SEQUENCE</scope>
    <source>
        <strain evidence="6">LMA-70</strain>
    </source>
</reference>
<dbReference type="InterPro" id="IPR013154">
    <property type="entry name" value="ADH-like_N"/>
</dbReference>
<evidence type="ECO:0000256" key="1">
    <source>
        <dbReference type="ARBA" id="ARBA00004502"/>
    </source>
</evidence>
<dbReference type="InterPro" id="IPR020843">
    <property type="entry name" value="ER"/>
</dbReference>
<evidence type="ECO:0000313" key="5">
    <source>
        <dbReference type="EMBL" id="CDO52189.1"/>
    </source>
</evidence>
<dbReference type="Gene3D" id="3.40.50.720">
    <property type="entry name" value="NAD(P)-binding Rossmann-like Domain"/>
    <property type="match status" value="1"/>
</dbReference>
<dbReference type="GO" id="GO:0005811">
    <property type="term" value="C:lipid droplet"/>
    <property type="evidence" value="ECO:0007669"/>
    <property type="project" value="UniProtKB-SubCell"/>
</dbReference>
<dbReference type="Proteomes" id="UP000242525">
    <property type="component" value="Unassembled WGS sequence"/>
</dbReference>
<organism evidence="5 7">
    <name type="scientific">Geotrichum candidum</name>
    <name type="common">Oospora lactis</name>
    <name type="synonym">Dipodascus geotrichum</name>
    <dbReference type="NCBI Taxonomy" id="1173061"/>
    <lineage>
        <taxon>Eukaryota</taxon>
        <taxon>Fungi</taxon>
        <taxon>Dikarya</taxon>
        <taxon>Ascomycota</taxon>
        <taxon>Saccharomycotina</taxon>
        <taxon>Dipodascomycetes</taxon>
        <taxon>Dipodascales</taxon>
        <taxon>Dipodascaceae</taxon>
        <taxon>Geotrichum</taxon>
    </lineage>
</organism>
<dbReference type="InterPro" id="IPR011032">
    <property type="entry name" value="GroES-like_sf"/>
</dbReference>
<evidence type="ECO:0000259" key="4">
    <source>
        <dbReference type="SMART" id="SM00829"/>
    </source>
</evidence>
<reference evidence="6" key="3">
    <citation type="submission" date="2020-01" db="EMBL/GenBank/DDBJ databases">
        <authorList>
            <person name="Perkins V."/>
            <person name="Lessard M.-H."/>
            <person name="Dugat-Bony E."/>
            <person name="Frenette M."/>
            <person name="Labrie S."/>
        </authorList>
    </citation>
    <scope>NUCLEOTIDE SEQUENCE</scope>
    <source>
        <strain evidence="6">LMA-70</strain>
    </source>
</reference>
<evidence type="ECO:0000313" key="6">
    <source>
        <dbReference type="EMBL" id="KAF5095403.1"/>
    </source>
</evidence>
<dbReference type="SMART" id="SM00829">
    <property type="entry name" value="PKS_ER"/>
    <property type="match status" value="1"/>
</dbReference>
<feature type="domain" description="Enoyl reductase (ER)" evidence="4">
    <location>
        <begin position="30"/>
        <end position="384"/>
    </location>
</feature>
<dbReference type="PANTHER" id="PTHR11695:SF648">
    <property type="entry name" value="ZINC-BINDING OXIDOREDUCTASE"/>
    <property type="match status" value="1"/>
</dbReference>
<dbReference type="GO" id="GO:0016491">
    <property type="term" value="F:oxidoreductase activity"/>
    <property type="evidence" value="ECO:0007669"/>
    <property type="project" value="InterPro"/>
</dbReference>
<keyword evidence="2" id="KW-0551">Lipid droplet</keyword>
<comment type="similarity">
    <text evidence="3">Belongs to the YIM1 family.</text>
</comment>
<name>A0A0J9X5Z9_GEOCN</name>
<dbReference type="OrthoDB" id="3509362at2759"/>
<dbReference type="PANTHER" id="PTHR11695">
    <property type="entry name" value="ALCOHOL DEHYDROGENASE RELATED"/>
    <property type="match status" value="1"/>
</dbReference>
<dbReference type="InterPro" id="IPR036291">
    <property type="entry name" value="NAD(P)-bd_dom_sf"/>
</dbReference>
<proteinExistence type="inferred from homology"/>
<sequence>MENFLAKVLFVPEFSRYHESIKSLTYVGKGAPPSFTFRKINSPIPKNKILIRILSAALNPIDLQLMNAPISLTSPNQKGIGRDFCGIVEEIGTAQKENWKAGDVVCGMFIHINGQGTVADYVCIDPDVDHIIKAPPNLTPDEAAAFPLSFCAAYRSLANAKLDSNSWVCVLGGNTAAGQFAIQLARNYYKVDKIVATASSKSDAFVRSIGADMVIDYRSATSVGDALSYVLGKNKIESQDFTSTRNTSHASEEMGEKKFRIIVDCVGGTDVLYKAYGLLDPTSMGSAYVTLVGDNTMTPEQLYGYGGYLYNPSMFGRKLLSATGLSGINYVFENVKQGDWLDKAYEILSAGTVKVIIDSVYELSDWKSAIEKLQSGKVHGKVVIHVADLPKKEEPAAK</sequence>
<dbReference type="AlphaFoldDB" id="A0A0J9X5Z9"/>
<dbReference type="EMBL" id="QQZK01000148">
    <property type="protein sequence ID" value="KAF5095403.1"/>
    <property type="molecule type" value="Genomic_DNA"/>
</dbReference>
<gene>
    <name evidence="5" type="ORF">BN980_GECA02s07149g</name>
    <name evidence="6" type="ORF">DV451_004676</name>
</gene>
<dbReference type="Gene3D" id="3.90.180.10">
    <property type="entry name" value="Medium-chain alcohol dehydrogenases, catalytic domain"/>
    <property type="match status" value="1"/>
</dbReference>
<dbReference type="SUPFAM" id="SSF50129">
    <property type="entry name" value="GroES-like"/>
    <property type="match status" value="1"/>
</dbReference>
<evidence type="ECO:0000256" key="2">
    <source>
        <dbReference type="ARBA" id="ARBA00022677"/>
    </source>
</evidence>
<protein>
    <submittedName>
        <fullName evidence="5">Similar to Saccharomyces cerevisiae YBL069W AST1 Peripheral membrane protein that interacts with the plasma membrane ATPase Pma1p and has a role in its targeting to the plasma membrane</fullName>
    </submittedName>
</protein>
<dbReference type="EMBL" id="CCBN010000002">
    <property type="protein sequence ID" value="CDO52189.1"/>
    <property type="molecule type" value="Genomic_DNA"/>
</dbReference>